<name>A0AAN7TSY9_9PEZI</name>
<organism evidence="1 2">
    <name type="scientific">Meristemomyces frigidus</name>
    <dbReference type="NCBI Taxonomy" id="1508187"/>
    <lineage>
        <taxon>Eukaryota</taxon>
        <taxon>Fungi</taxon>
        <taxon>Dikarya</taxon>
        <taxon>Ascomycota</taxon>
        <taxon>Pezizomycotina</taxon>
        <taxon>Dothideomycetes</taxon>
        <taxon>Dothideomycetidae</taxon>
        <taxon>Mycosphaerellales</taxon>
        <taxon>Teratosphaeriaceae</taxon>
        <taxon>Meristemomyces</taxon>
    </lineage>
</organism>
<dbReference type="InterPro" id="IPR011990">
    <property type="entry name" value="TPR-like_helical_dom_sf"/>
</dbReference>
<dbReference type="PANTHER" id="PTHR47939">
    <property type="entry name" value="MEMBRANE-ASSOCIATED SALT-INDUCIBLE PROTEIN-LIKE"/>
    <property type="match status" value="1"/>
</dbReference>
<accession>A0AAN7TSY9</accession>
<gene>
    <name evidence="1" type="ORF">LTR62_002463</name>
</gene>
<dbReference type="EMBL" id="JAVRRL010000017">
    <property type="protein sequence ID" value="KAK5114528.1"/>
    <property type="molecule type" value="Genomic_DNA"/>
</dbReference>
<evidence type="ECO:0000313" key="1">
    <source>
        <dbReference type="EMBL" id="KAK5114528.1"/>
    </source>
</evidence>
<reference evidence="1" key="1">
    <citation type="submission" date="2023-08" db="EMBL/GenBank/DDBJ databases">
        <title>Black Yeasts Isolated from many extreme environments.</title>
        <authorList>
            <person name="Coleine C."/>
            <person name="Stajich J.E."/>
            <person name="Selbmann L."/>
        </authorList>
    </citation>
    <scope>NUCLEOTIDE SEQUENCE</scope>
    <source>
        <strain evidence="1">CCFEE 5401</strain>
    </source>
</reference>
<dbReference type="InterPro" id="IPR050667">
    <property type="entry name" value="PPR-containing_protein"/>
</dbReference>
<protein>
    <submittedName>
        <fullName evidence="1">Uncharacterized protein</fullName>
    </submittedName>
</protein>
<dbReference type="Gene3D" id="1.25.40.10">
    <property type="entry name" value="Tetratricopeptide repeat domain"/>
    <property type="match status" value="2"/>
</dbReference>
<dbReference type="PANTHER" id="PTHR47939:SF16">
    <property type="entry name" value="PENTATRICOPEPTIDE REPEAT-CONTAINING PROTEIN"/>
    <property type="match status" value="1"/>
</dbReference>
<comment type="caution">
    <text evidence="1">The sequence shown here is derived from an EMBL/GenBank/DDBJ whole genome shotgun (WGS) entry which is preliminary data.</text>
</comment>
<dbReference type="Proteomes" id="UP001310890">
    <property type="component" value="Unassembled WGS sequence"/>
</dbReference>
<dbReference type="AlphaFoldDB" id="A0AAN7TSY9"/>
<proteinExistence type="predicted"/>
<sequence>MSSHLTRQVFRQLLANEPITFRGCLRRRHYHVVAPKAPAVITFRRCNGIGPQYRSLQQRRGFLNMFRMKPKREAKEADMDPGLDVMMELEKRTRLKARLPSKKEVAQASQAFFESKFKNRQPVEDNQARLALQSLRYCSEGEADLSTAGGGQTLVSDRTIYEAARGMRVAPTNTTNDHMELANWLVDFLGDKASIHASEAVRLQARTLCDLGRVSDAREAILLFEKRAGSFAQQYLPDDENVNQRGTQTATAGTFMVLSWAQVISGFAAQGAQKDVATTLDLMRQRGWQDKKAITEAVLHVSLAKKDRHHVEESWRSYYNSISLVISAAKARNDLRQQRALLGDSFSKTIRLALMWCLANDATDVGHRIVKDLMQDNPVKSIWDTIFVWAAGTGKGVDEIGRMIDVMEKSNDALEDAEDHRLPDSATVNALVEWANSKDDPYTAERFIALGRERGIEPDAKTFVLQMAYRLRGNDIDGALTAYKNLQATDLSSDEDIPVVNDLLGALCSSPRHDFDTIMNIVADLSDRRARFSPTTVAKLSLLHLNRDELHDVIDLLNTHAYHYSSAERTSVREPIVAFCLAPTTPISRAWDAYTILRNTFDELDREVRTRLMTNFFARDRPDMAVHVFNHMRSHSRADTMPTVDTYITAFIGTAKRRDLESLEVLHNQLKLDFNINLNTRLRNALIIGYTSCGRPRKALQFWDDIVASREGPSYNSIHIALRACERSPFGDIRAQEIWTRLRKMNIELDNALWAGYVAALAGNGNVENAIVTLIEAEKRGEVEVDGFVVGSLFMGAPGREKQGEVEAWARREYGDVWEELVKGGVEEAEDGTRAFGIDRSVVP</sequence>
<evidence type="ECO:0000313" key="2">
    <source>
        <dbReference type="Proteomes" id="UP001310890"/>
    </source>
</evidence>